<sequence length="117" mass="12492">MSVTGLRSTKGQLLVCLTTNPKAFPDCSDDKGAVRMAVKAGAASDFVIEAPANGTYAIAVVHDENGNHRMDKALFLPKEGFGFSRNPAITVGPPSFRAASFALDGESRQAIRMKYML</sequence>
<dbReference type="AlphaFoldDB" id="A0A1T5APL8"/>
<evidence type="ECO:0000313" key="2">
    <source>
        <dbReference type="Proteomes" id="UP000190044"/>
    </source>
</evidence>
<proteinExistence type="predicted"/>
<dbReference type="Pfam" id="PF09912">
    <property type="entry name" value="DUF2141"/>
    <property type="match status" value="1"/>
</dbReference>
<dbReference type="InterPro" id="IPR018673">
    <property type="entry name" value="DUF2141"/>
</dbReference>
<gene>
    <name evidence="1" type="ORF">SAMN06295937_100467</name>
</gene>
<organism evidence="1 2">
    <name type="scientific">Sphingopyxis flava</name>
    <dbReference type="NCBI Taxonomy" id="1507287"/>
    <lineage>
        <taxon>Bacteria</taxon>
        <taxon>Pseudomonadati</taxon>
        <taxon>Pseudomonadota</taxon>
        <taxon>Alphaproteobacteria</taxon>
        <taxon>Sphingomonadales</taxon>
        <taxon>Sphingomonadaceae</taxon>
        <taxon>Sphingopyxis</taxon>
    </lineage>
</organism>
<dbReference type="EMBL" id="FUYP01000004">
    <property type="protein sequence ID" value="SKB36750.1"/>
    <property type="molecule type" value="Genomic_DNA"/>
</dbReference>
<name>A0A1T5APL8_9SPHN</name>
<accession>A0A1T5APL8</accession>
<protein>
    <submittedName>
        <fullName evidence="1">Uncharacterized conserved protein, DUF2141 family</fullName>
    </submittedName>
</protein>
<keyword evidence="2" id="KW-1185">Reference proteome</keyword>
<evidence type="ECO:0000313" key="1">
    <source>
        <dbReference type="EMBL" id="SKB36750.1"/>
    </source>
</evidence>
<reference evidence="2" key="1">
    <citation type="submission" date="2017-02" db="EMBL/GenBank/DDBJ databases">
        <authorList>
            <person name="Varghese N."/>
            <person name="Submissions S."/>
        </authorList>
    </citation>
    <scope>NUCLEOTIDE SEQUENCE [LARGE SCALE GENOMIC DNA]</scope>
    <source>
        <strain evidence="2">R11H</strain>
    </source>
</reference>
<dbReference type="Proteomes" id="UP000190044">
    <property type="component" value="Unassembled WGS sequence"/>
</dbReference>